<evidence type="ECO:0000256" key="3">
    <source>
        <dbReference type="ARBA" id="ARBA00023163"/>
    </source>
</evidence>
<dbReference type="Proteomes" id="UP000017820">
    <property type="component" value="Unassembled WGS sequence"/>
</dbReference>
<dbReference type="CDD" id="cd09895">
    <property type="entry name" value="NGN_SP_UpxY"/>
    <property type="match status" value="1"/>
</dbReference>
<evidence type="ECO:0000256" key="2">
    <source>
        <dbReference type="ARBA" id="ARBA00023015"/>
    </source>
</evidence>
<dbReference type="Gene3D" id="3.30.70.940">
    <property type="entry name" value="NusG, N-terminal domain"/>
    <property type="match status" value="1"/>
</dbReference>
<evidence type="ECO:0000313" key="5">
    <source>
        <dbReference type="EMBL" id="ESP93235.1"/>
    </source>
</evidence>
<evidence type="ECO:0000256" key="1">
    <source>
        <dbReference type="ARBA" id="ARBA00022814"/>
    </source>
</evidence>
<sequence>MTTIRNWYVVYTKPNTEKKFTEQVSCIKSGCDVFLPLQVEKKQWSDRVKSISTPLFKSYVFVYVDDFEYHHIKRLNGFVDYIKFNGKPSIVSPTEVAKIKAVIASGYRCEPVPNQLSVGCIAEIKVGALKGYQGKLLEHKNDSVFAIEIQGLDQSLLMSVPKDMLQIVEAS</sequence>
<dbReference type="RefSeq" id="WP_023399334.1">
    <property type="nucleotide sequence ID" value="NZ_AUSV01000037.1"/>
</dbReference>
<keyword evidence="2" id="KW-0805">Transcription regulation</keyword>
<dbReference type="NCBIfam" id="NF033644">
    <property type="entry name" value="antiterm_UpxY"/>
    <property type="match status" value="1"/>
</dbReference>
<dbReference type="InterPro" id="IPR036735">
    <property type="entry name" value="NGN_dom_sf"/>
</dbReference>
<dbReference type="InterPro" id="IPR006645">
    <property type="entry name" value="NGN-like_dom"/>
</dbReference>
<comment type="caution">
    <text evidence="5">The sequence shown here is derived from an EMBL/GenBank/DDBJ whole genome shotgun (WGS) entry which is preliminary data.</text>
</comment>
<dbReference type="PATRIC" id="fig|1353533.3.peg.2428"/>
<dbReference type="GO" id="GO:0031564">
    <property type="term" value="P:transcription antitermination"/>
    <property type="evidence" value="ECO:0007669"/>
    <property type="project" value="UniProtKB-KW"/>
</dbReference>
<dbReference type="GO" id="GO:0006354">
    <property type="term" value="P:DNA-templated transcription elongation"/>
    <property type="evidence" value="ECO:0007669"/>
    <property type="project" value="InterPro"/>
</dbReference>
<gene>
    <name evidence="5" type="ORF">PL2TA16_03456</name>
</gene>
<feature type="domain" description="NusG-like N-terminal" evidence="4">
    <location>
        <begin position="6"/>
        <end position="99"/>
    </location>
</feature>
<organism evidence="5 6">
    <name type="scientific">Pseudoalteromonas luteoviolacea (strain 2ta16)</name>
    <dbReference type="NCBI Taxonomy" id="1353533"/>
    <lineage>
        <taxon>Bacteria</taxon>
        <taxon>Pseudomonadati</taxon>
        <taxon>Pseudomonadota</taxon>
        <taxon>Gammaproteobacteria</taxon>
        <taxon>Alteromonadales</taxon>
        <taxon>Pseudoalteromonadaceae</taxon>
        <taxon>Pseudoalteromonas</taxon>
    </lineage>
</organism>
<keyword evidence="3" id="KW-0804">Transcription</keyword>
<reference evidence="5 6" key="1">
    <citation type="submission" date="2013-07" db="EMBL/GenBank/DDBJ databases">
        <title>Draft genome sequence of Pseudoalteromonas luteoviolacea 2ta16.</title>
        <authorList>
            <person name="Allen E.E."/>
            <person name="Azam F."/>
            <person name="Podell S."/>
        </authorList>
    </citation>
    <scope>NUCLEOTIDE SEQUENCE [LARGE SCALE GENOMIC DNA]</scope>
    <source>
        <strain evidence="5 6">2ta16</strain>
    </source>
</reference>
<proteinExistence type="predicted"/>
<keyword evidence="1" id="KW-0889">Transcription antitermination</keyword>
<dbReference type="PANTHER" id="PTHR30265:SF4">
    <property type="entry name" value="KOW MOTIF FAMILY PROTEIN, EXPRESSED"/>
    <property type="match status" value="1"/>
</dbReference>
<dbReference type="Pfam" id="PF02357">
    <property type="entry name" value="NusG"/>
    <property type="match status" value="1"/>
</dbReference>
<dbReference type="EMBL" id="AUSV01000037">
    <property type="protein sequence ID" value="ESP93235.1"/>
    <property type="molecule type" value="Genomic_DNA"/>
</dbReference>
<dbReference type="SUPFAM" id="SSF82679">
    <property type="entry name" value="N-utilization substance G protein NusG, N-terminal domain"/>
    <property type="match status" value="1"/>
</dbReference>
<dbReference type="AlphaFoldDB" id="V4HQW8"/>
<dbReference type="PANTHER" id="PTHR30265">
    <property type="entry name" value="RHO-INTERACTING TRANSCRIPTION TERMINATION FACTOR NUSG"/>
    <property type="match status" value="1"/>
</dbReference>
<name>V4HQW8_PSEL2</name>
<evidence type="ECO:0000313" key="6">
    <source>
        <dbReference type="Proteomes" id="UP000017820"/>
    </source>
</evidence>
<protein>
    <submittedName>
        <fullName evidence="5">Transcription antiterminator</fullName>
    </submittedName>
</protein>
<evidence type="ECO:0000259" key="4">
    <source>
        <dbReference type="Pfam" id="PF02357"/>
    </source>
</evidence>
<dbReference type="InterPro" id="IPR043425">
    <property type="entry name" value="NusG-like"/>
</dbReference>
<accession>V4HQW8</accession>